<accession>A0A396JNR4</accession>
<dbReference type="EMBL" id="PSQE01000001">
    <property type="protein sequence ID" value="RHN78854.1"/>
    <property type="molecule type" value="Genomic_DNA"/>
</dbReference>
<proteinExistence type="predicted"/>
<evidence type="ECO:0000313" key="1">
    <source>
        <dbReference type="EMBL" id="RHN78854.1"/>
    </source>
</evidence>
<reference evidence="1" key="1">
    <citation type="journal article" date="2018" name="Nat. Plants">
        <title>Whole-genome landscape of Medicago truncatula symbiotic genes.</title>
        <authorList>
            <person name="Pecrix Y."/>
            <person name="Gamas P."/>
            <person name="Carrere S."/>
        </authorList>
    </citation>
    <scope>NUCLEOTIDE SEQUENCE</scope>
    <source>
        <tissue evidence="1">Leaves</tissue>
    </source>
</reference>
<protein>
    <submittedName>
        <fullName evidence="1">Uncharacterized protein</fullName>
    </submittedName>
</protein>
<comment type="caution">
    <text evidence="1">The sequence shown here is derived from an EMBL/GenBank/DDBJ whole genome shotgun (WGS) entry which is preliminary data.</text>
</comment>
<dbReference type="AlphaFoldDB" id="A0A396JNR4"/>
<gene>
    <name evidence="1" type="ORF">MtrunA17_Chr1g0170481</name>
</gene>
<organism evidence="1">
    <name type="scientific">Medicago truncatula</name>
    <name type="common">Barrel medic</name>
    <name type="synonym">Medicago tribuloides</name>
    <dbReference type="NCBI Taxonomy" id="3880"/>
    <lineage>
        <taxon>Eukaryota</taxon>
        <taxon>Viridiplantae</taxon>
        <taxon>Streptophyta</taxon>
        <taxon>Embryophyta</taxon>
        <taxon>Tracheophyta</taxon>
        <taxon>Spermatophyta</taxon>
        <taxon>Magnoliopsida</taxon>
        <taxon>eudicotyledons</taxon>
        <taxon>Gunneridae</taxon>
        <taxon>Pentapetalae</taxon>
        <taxon>rosids</taxon>
        <taxon>fabids</taxon>
        <taxon>Fabales</taxon>
        <taxon>Fabaceae</taxon>
        <taxon>Papilionoideae</taxon>
        <taxon>50 kb inversion clade</taxon>
        <taxon>NPAAA clade</taxon>
        <taxon>Hologalegina</taxon>
        <taxon>IRL clade</taxon>
        <taxon>Trifolieae</taxon>
        <taxon>Medicago</taxon>
    </lineage>
</organism>
<dbReference type="Gramene" id="rna2515">
    <property type="protein sequence ID" value="RHN78854.1"/>
    <property type="gene ID" value="gene2515"/>
</dbReference>
<sequence length="42" mass="4952">MYLTKPYFLSLMDPLSQLQISPMAFSLHLYIFLSHQHILLLS</sequence>
<dbReference type="Proteomes" id="UP000265566">
    <property type="component" value="Chromosome 1"/>
</dbReference>
<name>A0A396JNR4_MEDTR</name>